<dbReference type="SUPFAM" id="SSF50998">
    <property type="entry name" value="Quinoprotein alcohol dehydrogenase-like"/>
    <property type="match status" value="1"/>
</dbReference>
<dbReference type="SUPFAM" id="SSF52540">
    <property type="entry name" value="P-loop containing nucleoside triphosphate hydrolases"/>
    <property type="match status" value="1"/>
</dbReference>
<dbReference type="Pfam" id="PF00400">
    <property type="entry name" value="WD40"/>
    <property type="match status" value="4"/>
</dbReference>
<evidence type="ECO:0000256" key="2">
    <source>
        <dbReference type="ARBA" id="ARBA00022737"/>
    </source>
</evidence>
<dbReference type="EMBL" id="JACAZI010000031">
    <property type="protein sequence ID" value="KAF7332962.1"/>
    <property type="molecule type" value="Genomic_DNA"/>
</dbReference>
<feature type="domain" description="NACHT" evidence="5">
    <location>
        <begin position="360"/>
        <end position="504"/>
    </location>
</feature>
<dbReference type="OrthoDB" id="163438at2759"/>
<evidence type="ECO:0000256" key="3">
    <source>
        <dbReference type="PROSITE-ProRule" id="PRU00221"/>
    </source>
</evidence>
<keyword evidence="2" id="KW-0677">Repeat</keyword>
<dbReference type="InterPro" id="IPR011047">
    <property type="entry name" value="Quinoprotein_ADH-like_sf"/>
</dbReference>
<feature type="repeat" description="WD" evidence="3">
    <location>
        <begin position="1064"/>
        <end position="1105"/>
    </location>
</feature>
<keyword evidence="1 3" id="KW-0853">WD repeat</keyword>
<feature type="repeat" description="WD" evidence="3">
    <location>
        <begin position="891"/>
        <end position="932"/>
    </location>
</feature>
<gene>
    <name evidence="6" type="ORF">MVEN_02402100</name>
</gene>
<organism evidence="6 7">
    <name type="scientific">Mycena venus</name>
    <dbReference type="NCBI Taxonomy" id="2733690"/>
    <lineage>
        <taxon>Eukaryota</taxon>
        <taxon>Fungi</taxon>
        <taxon>Dikarya</taxon>
        <taxon>Basidiomycota</taxon>
        <taxon>Agaricomycotina</taxon>
        <taxon>Agaricomycetes</taxon>
        <taxon>Agaricomycetidae</taxon>
        <taxon>Agaricales</taxon>
        <taxon>Marasmiineae</taxon>
        <taxon>Mycenaceae</taxon>
        <taxon>Mycena</taxon>
    </lineage>
</organism>
<dbReference type="InterPro" id="IPR056884">
    <property type="entry name" value="NPHP3-like_N"/>
</dbReference>
<keyword evidence="4" id="KW-0175">Coiled coil</keyword>
<comment type="caution">
    <text evidence="6">The sequence shown here is derived from an EMBL/GenBank/DDBJ whole genome shotgun (WGS) entry which is preliminary data.</text>
</comment>
<dbReference type="Gene3D" id="2.130.10.10">
    <property type="entry name" value="YVTN repeat-like/Quinoprotein amine dehydrogenase"/>
    <property type="match status" value="1"/>
</dbReference>
<dbReference type="InterPro" id="IPR007111">
    <property type="entry name" value="NACHT_NTPase"/>
</dbReference>
<dbReference type="InterPro" id="IPR001680">
    <property type="entry name" value="WD40_rpt"/>
</dbReference>
<evidence type="ECO:0000256" key="4">
    <source>
        <dbReference type="SAM" id="Coils"/>
    </source>
</evidence>
<reference evidence="6" key="1">
    <citation type="submission" date="2020-05" db="EMBL/GenBank/DDBJ databases">
        <title>Mycena genomes resolve the evolution of fungal bioluminescence.</title>
        <authorList>
            <person name="Tsai I.J."/>
        </authorList>
    </citation>
    <scope>NUCLEOTIDE SEQUENCE</scope>
    <source>
        <strain evidence="6">CCC161011</strain>
    </source>
</reference>
<evidence type="ECO:0000256" key="1">
    <source>
        <dbReference type="ARBA" id="ARBA00022574"/>
    </source>
</evidence>
<evidence type="ECO:0000313" key="7">
    <source>
        <dbReference type="Proteomes" id="UP000620124"/>
    </source>
</evidence>
<dbReference type="SMART" id="SM00320">
    <property type="entry name" value="WD40"/>
    <property type="match status" value="4"/>
</dbReference>
<dbReference type="PROSITE" id="PS50082">
    <property type="entry name" value="WD_REPEATS_2"/>
    <property type="match status" value="3"/>
</dbReference>
<dbReference type="Gene3D" id="3.40.50.300">
    <property type="entry name" value="P-loop containing nucleotide triphosphate hydrolases"/>
    <property type="match status" value="1"/>
</dbReference>
<evidence type="ECO:0000313" key="6">
    <source>
        <dbReference type="EMBL" id="KAF7332962.1"/>
    </source>
</evidence>
<evidence type="ECO:0000259" key="5">
    <source>
        <dbReference type="PROSITE" id="PS50837"/>
    </source>
</evidence>
<dbReference type="PROSITE" id="PS50294">
    <property type="entry name" value="WD_REPEATS_REGION"/>
    <property type="match status" value="2"/>
</dbReference>
<dbReference type="Proteomes" id="UP000620124">
    <property type="component" value="Unassembled WGS sequence"/>
</dbReference>
<accession>A0A8H6X2F4</accession>
<sequence length="1133" mass="125948">MVNTAGLRLGRPSEEPNHALRVQFSVVAASDIPFLAGAGHPFTSIRIRALDNRMDTRFSQTAEWHHTFPVLLLPLSAVVEVEIRERCWIKSKLLAFTKNTVQDLLQKADGHHAVIMAMTPCKPRLTTPHLTLSIQVHELDVMFVSAQLENLKLGASPSLNEHFQQVLRRLEYLTRFTSGIAQLNPISNAVYILATGIAQTVQDRLAINEKLSALIHRIHTVLDFVELAEPITTIERFPEIVKEILACIERSILFISKRQLASPVALLFSDQSQIENLQEELEALKSIMTQSMTLSVARNNRIVEDKMREIRAAVSGWQLRRLNPLSMPLVSPHFRTTCLSGTRSKVISELTQWGLLSADKILWIHAHAGSGKSTLSTTIANVFESHGRLGSFVFFDRGVEERSEPSGMIRTIAYQLCRQREDIADKIRYCVENQPRISEMTLDVQFQRLLVEPLTTIDIQQRVIIIIDALDECADGPSRAAFVSLLSRGLPQLPDFVRVLITSRNYPWIRHALAQVADLRVMDLNKAPDIDNDIRVYISAQMEKIQGQYSDLPPGWPANDAVDSLVQHAHGLFVWVSVACSYIQAYNPVTRLQTLLSSPSVCALTEHSLHNHSLNNLYAIAIRDAGPWHAEDFAKDMHDLLAVIIVSQNPQSLHGIGDILGIDAARIADLVSRLQSILKQDENGLIHVFHPSVRDYLVDIEGHAWSITEPEEHIIMATRCIHHLNNNLHRNTTACCSLEDKTSRITLTDAVAYACVSWVHHVCKAKPTAQVADEIHGFMSTHFLHWMEALKILGQSRDSITWLKQLWSRYSNFESSRPAFDSSFNALLYDAWRFSMAFSKTIETDPSLVYETALRFCPKSTSIPAMFTHDEDVTVVSASLRDGWSPCLMTLAGLPMEIASLSLSRSGDTLAAGCINGTLKVWNTSSGTEIFATQTHPDDSTSGIVSTLLSSDGKRLFYGLLRGDINVLDITTGKVVSAFNVQGKSKLYCVALAADDCTIICGFRDGLVQIWDTTSQLPLTSLLDGHDATVYAVAFSHNQHAAISGSGDSTVVMWSRTGVRQITFSGHAGAVHSVAFSPDDSRIASASEDGTLKIWDSSTGSALVTCRHRPDEDLYAVAFFTQRRLCGHRFVLQ</sequence>
<dbReference type="InterPro" id="IPR019775">
    <property type="entry name" value="WD40_repeat_CS"/>
</dbReference>
<dbReference type="PROSITE" id="PS50837">
    <property type="entry name" value="NACHT"/>
    <property type="match status" value="1"/>
</dbReference>
<dbReference type="InterPro" id="IPR015943">
    <property type="entry name" value="WD40/YVTN_repeat-like_dom_sf"/>
</dbReference>
<proteinExistence type="predicted"/>
<dbReference type="CDD" id="cd00200">
    <property type="entry name" value="WD40"/>
    <property type="match status" value="1"/>
</dbReference>
<feature type="repeat" description="WD" evidence="3">
    <location>
        <begin position="1023"/>
        <end position="1055"/>
    </location>
</feature>
<dbReference type="AlphaFoldDB" id="A0A8H6X2F4"/>
<dbReference type="Pfam" id="PF24883">
    <property type="entry name" value="NPHP3_N"/>
    <property type="match status" value="1"/>
</dbReference>
<keyword evidence="7" id="KW-1185">Reference proteome</keyword>
<dbReference type="PANTHER" id="PTHR10039:SF17">
    <property type="entry name" value="FUNGAL STAND N-TERMINAL GOODBYE DOMAIN-CONTAINING PROTEIN-RELATED"/>
    <property type="match status" value="1"/>
</dbReference>
<feature type="coiled-coil region" evidence="4">
    <location>
        <begin position="267"/>
        <end position="294"/>
    </location>
</feature>
<dbReference type="PROSITE" id="PS00678">
    <property type="entry name" value="WD_REPEATS_1"/>
    <property type="match status" value="2"/>
</dbReference>
<dbReference type="InterPro" id="IPR027417">
    <property type="entry name" value="P-loop_NTPase"/>
</dbReference>
<protein>
    <submittedName>
        <fullName evidence="6">YVTN repeat-like/Quino protein amine dehydrogenase</fullName>
    </submittedName>
</protein>
<dbReference type="PANTHER" id="PTHR10039">
    <property type="entry name" value="AMELOGENIN"/>
    <property type="match status" value="1"/>
</dbReference>
<name>A0A8H6X2F4_9AGAR</name>